<reference evidence="1 2" key="1">
    <citation type="journal article" date="2024" name="Chem. Sci.">
        <title>Discovery of megapolipeptins by genome mining of a Burkholderiales bacteria collection.</title>
        <authorList>
            <person name="Paulo B.S."/>
            <person name="Recchia M.J.J."/>
            <person name="Lee S."/>
            <person name="Fergusson C.H."/>
            <person name="Romanowski S.B."/>
            <person name="Hernandez A."/>
            <person name="Krull N."/>
            <person name="Liu D.Y."/>
            <person name="Cavanagh H."/>
            <person name="Bos A."/>
            <person name="Gray C.A."/>
            <person name="Murphy B.T."/>
            <person name="Linington R.G."/>
            <person name="Eustaquio A.S."/>
        </authorList>
    </citation>
    <scope>NUCLEOTIDE SEQUENCE [LARGE SCALE GENOMIC DNA]</scope>
    <source>
        <strain evidence="1 2">RL17-350-BIC-A</strain>
    </source>
</reference>
<organism evidence="1 2">
    <name type="scientific">Paraburkholderia dipogonis</name>
    <dbReference type="NCBI Taxonomy" id="1211383"/>
    <lineage>
        <taxon>Bacteria</taxon>
        <taxon>Pseudomonadati</taxon>
        <taxon>Pseudomonadota</taxon>
        <taxon>Betaproteobacteria</taxon>
        <taxon>Burkholderiales</taxon>
        <taxon>Burkholderiaceae</taxon>
        <taxon>Paraburkholderia</taxon>
    </lineage>
</organism>
<comment type="caution">
    <text evidence="1">The sequence shown here is derived from an EMBL/GenBank/DDBJ whole genome shotgun (WGS) entry which is preliminary data.</text>
</comment>
<name>A0ABW9B534_9BURK</name>
<accession>A0ABW9B534</accession>
<protein>
    <submittedName>
        <fullName evidence="1">Uncharacterized protein</fullName>
    </submittedName>
</protein>
<evidence type="ECO:0000313" key="2">
    <source>
        <dbReference type="Proteomes" id="UP001629230"/>
    </source>
</evidence>
<sequence>MADAVRVSDLRFCEIGQERDGFTVDIGQLPAIKGRHSVSAVSDCD</sequence>
<keyword evidence="2" id="KW-1185">Reference proteome</keyword>
<dbReference type="EMBL" id="JAQQEZ010000078">
    <property type="protein sequence ID" value="MFM0008040.1"/>
    <property type="molecule type" value="Genomic_DNA"/>
</dbReference>
<dbReference type="Proteomes" id="UP001629230">
    <property type="component" value="Unassembled WGS sequence"/>
</dbReference>
<proteinExistence type="predicted"/>
<dbReference type="RefSeq" id="WP_408182899.1">
    <property type="nucleotide sequence ID" value="NZ_JAQQEZ010000078.1"/>
</dbReference>
<gene>
    <name evidence="1" type="ORF">PQR57_44875</name>
</gene>
<evidence type="ECO:0000313" key="1">
    <source>
        <dbReference type="EMBL" id="MFM0008040.1"/>
    </source>
</evidence>